<dbReference type="GeneTree" id="ENSGT00940000161339"/>
<dbReference type="EC" id="1.14.13.32" evidence="15"/>
<dbReference type="GO" id="GO:0005789">
    <property type="term" value="C:endoplasmic reticulum membrane"/>
    <property type="evidence" value="ECO:0007669"/>
    <property type="project" value="UniProtKB-SubCell"/>
</dbReference>
<dbReference type="InterPro" id="IPR002255">
    <property type="entry name" value="Flavin_mOase_3"/>
</dbReference>
<protein>
    <recommendedName>
        <fullName evidence="15">Dimethylaniline monooxygenase [N-oxide-forming] 3</fullName>
        <ecNumber evidence="15">1.14.13.148</ecNumber>
        <ecNumber evidence="15">1.14.13.32</ecNumber>
        <ecNumber evidence="15">1.14.13.8</ecNumber>
    </recommendedName>
</protein>
<evidence type="ECO:0000256" key="2">
    <source>
        <dbReference type="ARBA" id="ARBA00004111"/>
    </source>
</evidence>
<evidence type="ECO:0000256" key="10">
    <source>
        <dbReference type="ARBA" id="ARBA00022989"/>
    </source>
</evidence>
<comment type="catalytic activity">
    <reaction evidence="14 15">
        <text>N,N-dimethylaniline + NADPH + O2 + H(+) = N,N-dimethylaniline N-oxide + NADP(+) + H2O</text>
        <dbReference type="Rhea" id="RHEA:24468"/>
        <dbReference type="ChEBI" id="CHEBI:15377"/>
        <dbReference type="ChEBI" id="CHEBI:15378"/>
        <dbReference type="ChEBI" id="CHEBI:15379"/>
        <dbReference type="ChEBI" id="CHEBI:16269"/>
        <dbReference type="ChEBI" id="CHEBI:17735"/>
        <dbReference type="ChEBI" id="CHEBI:57783"/>
        <dbReference type="ChEBI" id="CHEBI:58349"/>
        <dbReference type="EC" id="1.14.13.8"/>
    </reaction>
</comment>
<evidence type="ECO:0000256" key="6">
    <source>
        <dbReference type="ARBA" id="ARBA00022692"/>
    </source>
</evidence>
<organism evidence="18 19">
    <name type="scientific">Leptobrachium leishanense</name>
    <name type="common">Leishan spiny toad</name>
    <dbReference type="NCBI Taxonomy" id="445787"/>
    <lineage>
        <taxon>Eukaryota</taxon>
        <taxon>Metazoa</taxon>
        <taxon>Chordata</taxon>
        <taxon>Craniata</taxon>
        <taxon>Vertebrata</taxon>
        <taxon>Euteleostomi</taxon>
        <taxon>Amphibia</taxon>
        <taxon>Batrachia</taxon>
        <taxon>Anura</taxon>
        <taxon>Pelobatoidea</taxon>
        <taxon>Megophryidae</taxon>
        <taxon>Leptobrachium</taxon>
    </lineage>
</organism>
<accession>A0A8C5WA87</accession>
<comment type="catalytic activity">
    <reaction evidence="15">
        <text>hypotaurine + NADPH + O2 + H(+) = taurine + NADP(+) + H2O</text>
        <dbReference type="Rhea" id="RHEA:69819"/>
        <dbReference type="ChEBI" id="CHEBI:15377"/>
        <dbReference type="ChEBI" id="CHEBI:15378"/>
        <dbReference type="ChEBI" id="CHEBI:15379"/>
        <dbReference type="ChEBI" id="CHEBI:57783"/>
        <dbReference type="ChEBI" id="CHEBI:57853"/>
        <dbReference type="ChEBI" id="CHEBI:58349"/>
        <dbReference type="ChEBI" id="CHEBI:507393"/>
        <dbReference type="EC" id="1.14.13.8"/>
    </reaction>
</comment>
<evidence type="ECO:0000256" key="15">
    <source>
        <dbReference type="PIRNR" id="PIRNR000332"/>
    </source>
</evidence>
<keyword evidence="19" id="KW-1185">Reference proteome</keyword>
<evidence type="ECO:0000256" key="7">
    <source>
        <dbReference type="ARBA" id="ARBA00022827"/>
    </source>
</evidence>
<reference evidence="18" key="1">
    <citation type="submission" date="2025-08" db="UniProtKB">
        <authorList>
            <consortium name="Ensembl"/>
        </authorList>
    </citation>
    <scope>IDENTIFICATION</scope>
</reference>
<dbReference type="Gene3D" id="3.50.50.60">
    <property type="entry name" value="FAD/NAD(P)-binding domain"/>
    <property type="match status" value="1"/>
</dbReference>
<keyword evidence="10 17" id="KW-1133">Transmembrane helix</keyword>
<evidence type="ECO:0000256" key="1">
    <source>
        <dbReference type="ARBA" id="ARBA00001974"/>
    </source>
</evidence>
<keyword evidence="9 15" id="KW-0521">NADP</keyword>
<keyword evidence="15" id="KW-0256">Endoplasmic reticulum</keyword>
<evidence type="ECO:0000256" key="16">
    <source>
        <dbReference type="RuleBase" id="RU361177"/>
    </source>
</evidence>
<comment type="cofactor">
    <cofactor evidence="1 15 16">
        <name>FAD</name>
        <dbReference type="ChEBI" id="CHEBI:57692"/>
    </cofactor>
</comment>
<dbReference type="InterPro" id="IPR020946">
    <property type="entry name" value="Flavin_mOase-like"/>
</dbReference>
<dbReference type="InterPro" id="IPR036188">
    <property type="entry name" value="FAD/NAD-bd_sf"/>
</dbReference>
<dbReference type="EC" id="1.14.13.148" evidence="15"/>
<dbReference type="GO" id="GO:0050661">
    <property type="term" value="F:NADP binding"/>
    <property type="evidence" value="ECO:0007669"/>
    <property type="project" value="InterPro"/>
</dbReference>
<dbReference type="Ensembl" id="ENSLLET00000026112.1">
    <property type="protein sequence ID" value="ENSLLEP00000025153.1"/>
    <property type="gene ID" value="ENSLLEG00000015978.1"/>
</dbReference>
<sequence>MAIGAHLLNSGWPFAFTFGMDGLWFAGPMRPRGEEKRIAVIGAGISGLAALKCSLEARNWTACFERSDNVGGLWNFTEHAVDGRASIYRSVFTNACKEMMCYPDLPMPDKYPNFMHNTLFSEYLTLYAKVYDLLRHIRFKTTVISIQKSSDFLETGKWDVVTEYYGKQKSSTFDAVLVCTGHHVYPNLPLQSFPGIDKFKGEYMHNRDYKEPLSYAGKRVLIVGLGNTGADIAAELSRTAEKVWLSTRSGSWVMSRVWDNGYPWDMVYLTRYQSFLNKILPRAISDWLYENMMEKRFSHKNYGLVPLNKSSRKEPVFNDELATCITCGTVVIKPNVKEFTESSAVFDDGSVMENVDVVIFATGYSYAYPFMDDSIVKNSKNKVSLYKGVFPPKLEKPTLAVIGLVQSLGGIPSTTDVQARWAVAVIQGICKLPPTETMVKELEEEENAKENWFGRSETLSTDYVSYMDELCSFIGSKPNLLYLFLTDPKLAWQVFFGPCSPYQFRLKGPGEWLGARDAILNQWDRTIRASRFRVVHSDTESSFPPTVVKLLFIPLLLLAIFLAWP</sequence>
<dbReference type="PIRSF" id="PIRSF000332">
    <property type="entry name" value="FMO"/>
    <property type="match status" value="1"/>
</dbReference>
<dbReference type="GO" id="GO:0034899">
    <property type="term" value="F:trimethylamine monooxygenase activity"/>
    <property type="evidence" value="ECO:0007669"/>
    <property type="project" value="UniProtKB-EC"/>
</dbReference>
<keyword evidence="13 15" id="KW-0472">Membrane</keyword>
<comment type="similarity">
    <text evidence="4 15 16">Belongs to the FMO family.</text>
</comment>
<dbReference type="GO" id="GO:0050660">
    <property type="term" value="F:flavin adenine dinucleotide binding"/>
    <property type="evidence" value="ECO:0007669"/>
    <property type="project" value="InterPro"/>
</dbReference>
<evidence type="ECO:0000256" key="17">
    <source>
        <dbReference type="SAM" id="Phobius"/>
    </source>
</evidence>
<comment type="catalytic activity">
    <reaction evidence="15">
        <text>trimethylamine + NADPH + O2 = trimethylamine N-oxide + NADP(+) + H2O</text>
        <dbReference type="Rhea" id="RHEA:31979"/>
        <dbReference type="ChEBI" id="CHEBI:15377"/>
        <dbReference type="ChEBI" id="CHEBI:15379"/>
        <dbReference type="ChEBI" id="CHEBI:15724"/>
        <dbReference type="ChEBI" id="CHEBI:57783"/>
        <dbReference type="ChEBI" id="CHEBI:58349"/>
        <dbReference type="ChEBI" id="CHEBI:58389"/>
        <dbReference type="EC" id="1.14.13.148"/>
    </reaction>
</comment>
<evidence type="ECO:0000256" key="13">
    <source>
        <dbReference type="ARBA" id="ARBA00023136"/>
    </source>
</evidence>
<keyword evidence="7 15" id="KW-0274">FAD</keyword>
<dbReference type="SUPFAM" id="SSF51905">
    <property type="entry name" value="FAD/NAD(P)-binding domain"/>
    <property type="match status" value="2"/>
</dbReference>
<dbReference type="InterPro" id="IPR050346">
    <property type="entry name" value="FMO-like"/>
</dbReference>
<gene>
    <name evidence="18" type="primary">FMO3</name>
</gene>
<dbReference type="GO" id="GO:0004499">
    <property type="term" value="F:N,N-dimethylaniline monooxygenase activity"/>
    <property type="evidence" value="ECO:0007669"/>
    <property type="project" value="UniProtKB-UniRule"/>
</dbReference>
<dbReference type="GO" id="GO:0047638">
    <property type="term" value="F:albendazole monooxygenase activity"/>
    <property type="evidence" value="ECO:0007669"/>
    <property type="project" value="UniProtKB-EC"/>
</dbReference>
<evidence type="ECO:0000256" key="4">
    <source>
        <dbReference type="ARBA" id="ARBA00009183"/>
    </source>
</evidence>
<dbReference type="PRINTS" id="PR00370">
    <property type="entry name" value="FMOXYGENASE"/>
</dbReference>
<dbReference type="PANTHER" id="PTHR23023">
    <property type="entry name" value="DIMETHYLANILINE MONOOXYGENASE"/>
    <property type="match status" value="1"/>
</dbReference>
<comment type="catalytic activity">
    <reaction evidence="15">
        <text>albendazole + NADPH + O2 + H(+) = albendazole S-oxide + NADP(+) + H2O</text>
        <dbReference type="Rhea" id="RHEA:10796"/>
        <dbReference type="ChEBI" id="CHEBI:15377"/>
        <dbReference type="ChEBI" id="CHEBI:15378"/>
        <dbReference type="ChEBI" id="CHEBI:15379"/>
        <dbReference type="ChEBI" id="CHEBI:16664"/>
        <dbReference type="ChEBI" id="CHEBI:16959"/>
        <dbReference type="ChEBI" id="CHEBI:57783"/>
        <dbReference type="ChEBI" id="CHEBI:58349"/>
        <dbReference type="EC" id="1.14.13.32"/>
    </reaction>
</comment>
<evidence type="ECO:0000256" key="9">
    <source>
        <dbReference type="ARBA" id="ARBA00022857"/>
    </source>
</evidence>
<dbReference type="AlphaFoldDB" id="A0A8C5WA87"/>
<evidence type="ECO:0000256" key="14">
    <source>
        <dbReference type="ARBA" id="ARBA00050152"/>
    </source>
</evidence>
<keyword evidence="6 17" id="KW-0812">Transmembrane</keyword>
<name>A0A8C5WA87_9ANUR</name>
<evidence type="ECO:0000256" key="12">
    <source>
        <dbReference type="ARBA" id="ARBA00023033"/>
    </source>
</evidence>
<dbReference type="FunFam" id="3.50.50.60:FF:000279">
    <property type="entry name" value="Dimethylaniline monooxygenase [N-oxide-forming]"/>
    <property type="match status" value="1"/>
</dbReference>
<dbReference type="PRINTS" id="PR01123">
    <property type="entry name" value="FMOXYGENASE3"/>
</dbReference>
<dbReference type="Proteomes" id="UP000694569">
    <property type="component" value="Unplaced"/>
</dbReference>
<reference evidence="18" key="2">
    <citation type="submission" date="2025-09" db="UniProtKB">
        <authorList>
            <consortium name="Ensembl"/>
        </authorList>
    </citation>
    <scope>IDENTIFICATION</scope>
</reference>
<evidence type="ECO:0000256" key="5">
    <source>
        <dbReference type="ARBA" id="ARBA00022630"/>
    </source>
</evidence>
<dbReference type="FunFam" id="3.50.50.60:FF:000042">
    <property type="entry name" value="Dimethylaniline monooxygenase [N-oxide-forming]"/>
    <property type="match status" value="1"/>
</dbReference>
<dbReference type="FunFam" id="3.50.50.60:FF:000023">
    <property type="entry name" value="Dimethylaniline monooxygenase [N-oxide-forming]"/>
    <property type="match status" value="1"/>
</dbReference>
<comment type="subcellular location">
    <subcellularLocation>
        <location evidence="3">Endoplasmic reticulum membrane</location>
        <topology evidence="3">Single-pass membrane protein</topology>
    </subcellularLocation>
    <subcellularLocation>
        <location evidence="2">Microsome membrane</location>
        <topology evidence="2">Single-pass membrane protein</topology>
    </subcellularLocation>
</comment>
<keyword evidence="12 15" id="KW-0503">Monooxygenase</keyword>
<keyword evidence="11 15" id="KW-0560">Oxidoreductase</keyword>
<keyword evidence="5 15" id="KW-0285">Flavoprotein</keyword>
<evidence type="ECO:0000256" key="11">
    <source>
        <dbReference type="ARBA" id="ARBA00023002"/>
    </source>
</evidence>
<comment type="function">
    <text evidence="15">Essential hepatic enzyme that catalyzes the oxygenation of a wide variety of nitrogen- and sulfur-containing compounds including drugs as well as dietary compounds. Plays an important role in the metabolism of trimethylamine (TMA), via the production of trimethylamine N-oxide (TMAO) metabolite. TMA is generated by the action of gut microbiota using dietary precursors such as choline, choline containing compounds, betaine or L-carnitine. By regulating TMAO concentration, FMO3 directly impacts both platelet responsiveness and rate of thrombus formation.</text>
</comment>
<dbReference type="EC" id="1.14.13.8" evidence="15"/>
<dbReference type="OrthoDB" id="66881at2759"/>
<evidence type="ECO:0000256" key="3">
    <source>
        <dbReference type="ARBA" id="ARBA00004389"/>
    </source>
</evidence>
<dbReference type="FunFam" id="3.50.50.60:FF:000073">
    <property type="entry name" value="Dimethylaniline monooxygenase [N-oxide-forming]"/>
    <property type="match status" value="1"/>
</dbReference>
<dbReference type="Pfam" id="PF00743">
    <property type="entry name" value="FMO-like"/>
    <property type="match status" value="1"/>
</dbReference>
<keyword evidence="8" id="KW-0492">Microsome</keyword>
<evidence type="ECO:0000313" key="19">
    <source>
        <dbReference type="Proteomes" id="UP000694569"/>
    </source>
</evidence>
<feature type="transmembrane region" description="Helical" evidence="17">
    <location>
        <begin position="546"/>
        <end position="564"/>
    </location>
</feature>
<dbReference type="InterPro" id="IPR000960">
    <property type="entry name" value="Flavin_mOase"/>
</dbReference>
<evidence type="ECO:0000313" key="18">
    <source>
        <dbReference type="Ensembl" id="ENSLLEP00000025153.1"/>
    </source>
</evidence>
<proteinExistence type="inferred from homology"/>
<evidence type="ECO:0000256" key="8">
    <source>
        <dbReference type="ARBA" id="ARBA00022848"/>
    </source>
</evidence>